<dbReference type="InterPro" id="IPR044298">
    <property type="entry name" value="MIG/MutY"/>
</dbReference>
<dbReference type="GO" id="GO:0000701">
    <property type="term" value="F:purine-specific mismatch base pair DNA N-glycosylase activity"/>
    <property type="evidence" value="ECO:0007669"/>
    <property type="project" value="UniProtKB-EC"/>
</dbReference>
<dbReference type="Gene3D" id="1.10.1670.10">
    <property type="entry name" value="Helix-hairpin-Helix base-excision DNA repair enzymes (C-terminal)"/>
    <property type="match status" value="1"/>
</dbReference>
<dbReference type="RefSeq" id="WP_117002955.1">
    <property type="nucleotide sequence ID" value="NZ_BMJS01000018.1"/>
</dbReference>
<dbReference type="GO" id="GO:0046872">
    <property type="term" value="F:metal ion binding"/>
    <property type="evidence" value="ECO:0007669"/>
    <property type="project" value="UniProtKB-UniRule"/>
</dbReference>
<dbReference type="GO" id="GO:0006284">
    <property type="term" value="P:base-excision repair"/>
    <property type="evidence" value="ECO:0007669"/>
    <property type="project" value="UniProtKB-UniRule"/>
</dbReference>
<dbReference type="SUPFAM" id="SSF55811">
    <property type="entry name" value="Nudix"/>
    <property type="match status" value="1"/>
</dbReference>
<evidence type="ECO:0000256" key="9">
    <source>
        <dbReference type="ARBA" id="ARBA00022801"/>
    </source>
</evidence>
<protein>
    <recommendedName>
        <fullName evidence="5 14">Adenine DNA glycosylase</fullName>
        <ecNumber evidence="4 14">3.2.2.31</ecNumber>
    </recommendedName>
</protein>
<dbReference type="PROSITE" id="PS00764">
    <property type="entry name" value="ENDONUCLEASE_III_1"/>
    <property type="match status" value="1"/>
</dbReference>
<evidence type="ECO:0000256" key="8">
    <source>
        <dbReference type="ARBA" id="ARBA00022763"/>
    </source>
</evidence>
<keyword evidence="9" id="KW-0378">Hydrolase</keyword>
<feature type="domain" description="HhH-GPD" evidence="15">
    <location>
        <begin position="46"/>
        <end position="197"/>
    </location>
</feature>
<evidence type="ECO:0000256" key="5">
    <source>
        <dbReference type="ARBA" id="ARBA00022023"/>
    </source>
</evidence>
<comment type="function">
    <text evidence="2">Adenine glycosylase active on G-A mispairs. MutY also corrects error-prone DNA synthesis past GO lesions which are due to the oxidatively damaged form of guanine: 7,8-dihydro-8-oxoguanine (8-oxo-dGTP).</text>
</comment>
<organism evidence="16 17">
    <name type="scientific">Cysteiniphilum litorale</name>
    <dbReference type="NCBI Taxonomy" id="2056700"/>
    <lineage>
        <taxon>Bacteria</taxon>
        <taxon>Pseudomonadati</taxon>
        <taxon>Pseudomonadota</taxon>
        <taxon>Gammaproteobacteria</taxon>
        <taxon>Thiotrichales</taxon>
        <taxon>Fastidiosibacteraceae</taxon>
        <taxon>Cysteiniphilum</taxon>
    </lineage>
</organism>
<evidence type="ECO:0000259" key="15">
    <source>
        <dbReference type="SMART" id="SM00478"/>
    </source>
</evidence>
<dbReference type="Pfam" id="PF10576">
    <property type="entry name" value="EndIII_4Fe-2S"/>
    <property type="match status" value="1"/>
</dbReference>
<keyword evidence="13 14" id="KW-0326">Glycosidase</keyword>
<evidence type="ECO:0000256" key="1">
    <source>
        <dbReference type="ARBA" id="ARBA00000843"/>
    </source>
</evidence>
<dbReference type="CDD" id="cd03431">
    <property type="entry name" value="NUDIX_DNA_Glycosylase_C-MutY"/>
    <property type="match status" value="1"/>
</dbReference>
<dbReference type="InterPro" id="IPR004035">
    <property type="entry name" value="Endouclease-III_FeS-bd_BS"/>
</dbReference>
<comment type="cofactor">
    <cofactor evidence="14">
        <name>[4Fe-4S] cluster</name>
        <dbReference type="ChEBI" id="CHEBI:49883"/>
    </cofactor>
    <text evidence="14">Binds 1 [4Fe-4S] cluster.</text>
</comment>
<dbReference type="InterPro" id="IPR015797">
    <property type="entry name" value="NUDIX_hydrolase-like_dom_sf"/>
</dbReference>
<dbReference type="SUPFAM" id="SSF48150">
    <property type="entry name" value="DNA-glycosylase"/>
    <property type="match status" value="1"/>
</dbReference>
<evidence type="ECO:0000256" key="10">
    <source>
        <dbReference type="ARBA" id="ARBA00023004"/>
    </source>
</evidence>
<dbReference type="GO" id="GO:0035485">
    <property type="term" value="F:adenine/guanine mispair binding"/>
    <property type="evidence" value="ECO:0007669"/>
    <property type="project" value="TreeGrafter"/>
</dbReference>
<reference evidence="16" key="1">
    <citation type="journal article" date="2014" name="Int. J. Syst. Evol. Microbiol.">
        <title>Complete genome sequence of Corynebacterium casei LMG S-19264T (=DSM 44701T), isolated from a smear-ripened cheese.</title>
        <authorList>
            <consortium name="US DOE Joint Genome Institute (JGI-PGF)"/>
            <person name="Walter F."/>
            <person name="Albersmeier A."/>
            <person name="Kalinowski J."/>
            <person name="Ruckert C."/>
        </authorList>
    </citation>
    <scope>NUCLEOTIDE SEQUENCE</scope>
    <source>
        <strain evidence="16">CGMCC 1.15758</strain>
    </source>
</reference>
<dbReference type="Pfam" id="PF14815">
    <property type="entry name" value="NUDIX_4"/>
    <property type="match status" value="1"/>
</dbReference>
<dbReference type="Pfam" id="PF00730">
    <property type="entry name" value="HhH-GPD"/>
    <property type="match status" value="1"/>
</dbReference>
<evidence type="ECO:0000256" key="12">
    <source>
        <dbReference type="ARBA" id="ARBA00023204"/>
    </source>
</evidence>
<evidence type="ECO:0000313" key="17">
    <source>
        <dbReference type="Proteomes" id="UP000636949"/>
    </source>
</evidence>
<dbReference type="Proteomes" id="UP000636949">
    <property type="component" value="Unassembled WGS sequence"/>
</dbReference>
<dbReference type="AlphaFoldDB" id="A0A8J2Z575"/>
<evidence type="ECO:0000256" key="7">
    <source>
        <dbReference type="ARBA" id="ARBA00022723"/>
    </source>
</evidence>
<proteinExistence type="inferred from homology"/>
<dbReference type="PANTHER" id="PTHR42944:SF1">
    <property type="entry name" value="ADENINE DNA GLYCOSYLASE"/>
    <property type="match status" value="1"/>
</dbReference>
<dbReference type="InterPro" id="IPR023170">
    <property type="entry name" value="HhH_base_excis_C"/>
</dbReference>
<dbReference type="InterPro" id="IPR029119">
    <property type="entry name" value="MutY_C"/>
</dbReference>
<keyword evidence="8 14" id="KW-0227">DNA damage</keyword>
<dbReference type="FunFam" id="1.10.340.30:FF:000002">
    <property type="entry name" value="Adenine DNA glycosylase"/>
    <property type="match status" value="1"/>
</dbReference>
<evidence type="ECO:0000256" key="14">
    <source>
        <dbReference type="RuleBase" id="RU365096"/>
    </source>
</evidence>
<dbReference type="CDD" id="cd00056">
    <property type="entry name" value="ENDO3c"/>
    <property type="match status" value="1"/>
</dbReference>
<evidence type="ECO:0000256" key="3">
    <source>
        <dbReference type="ARBA" id="ARBA00008343"/>
    </source>
</evidence>
<dbReference type="PANTHER" id="PTHR42944">
    <property type="entry name" value="ADENINE DNA GLYCOSYLASE"/>
    <property type="match status" value="1"/>
</dbReference>
<keyword evidence="7" id="KW-0479">Metal-binding</keyword>
<dbReference type="GO" id="GO:0034039">
    <property type="term" value="F:8-oxo-7,8-dihydroguanine DNA N-glycosylase activity"/>
    <property type="evidence" value="ECO:0007669"/>
    <property type="project" value="TreeGrafter"/>
</dbReference>
<dbReference type="Gene3D" id="1.10.340.30">
    <property type="entry name" value="Hypothetical protein, domain 2"/>
    <property type="match status" value="1"/>
</dbReference>
<dbReference type="SMART" id="SM00525">
    <property type="entry name" value="FES"/>
    <property type="match status" value="1"/>
</dbReference>
<dbReference type="NCBIfam" id="TIGR01084">
    <property type="entry name" value="mutY"/>
    <property type="match status" value="1"/>
</dbReference>
<dbReference type="Gene3D" id="3.90.79.10">
    <property type="entry name" value="Nucleoside Triphosphate Pyrophosphohydrolase"/>
    <property type="match status" value="1"/>
</dbReference>
<evidence type="ECO:0000313" key="16">
    <source>
        <dbReference type="EMBL" id="GGG00124.1"/>
    </source>
</evidence>
<keyword evidence="12" id="KW-0234">DNA repair</keyword>
<comment type="caution">
    <text evidence="16">The sequence shown here is derived from an EMBL/GenBank/DDBJ whole genome shotgun (WGS) entry which is preliminary data.</text>
</comment>
<dbReference type="GO" id="GO:0032357">
    <property type="term" value="F:oxidized purine DNA binding"/>
    <property type="evidence" value="ECO:0007669"/>
    <property type="project" value="TreeGrafter"/>
</dbReference>
<evidence type="ECO:0000256" key="2">
    <source>
        <dbReference type="ARBA" id="ARBA00002933"/>
    </source>
</evidence>
<sequence length="336" mass="38776">MTEINIHFNISHYQSTLLKWFSQNGRHDLPWQGDFNPYHVWLSEIMLQQTQVKTVIPYFLKFIDRFPHISDLAQANQDEVMQHWAGLGYYARARNLHKTAQVICQKYNDVIPDRIDDLLALPGIGRSTAHAILSIAFKQVTPIMDGNVKRVFARVFAIDEVLSGAASEKKLWQLAHKLMPKDKTQNYTQAQMDLGATICTRTKPKCGLCPLQGICLSFANNQVKQYPRKKEKRAKPVQSAVFHLYQYQDELLLIKKPNKGIWGGLYALPESALHIGEYSHMLCEEQKHIFTHFELYYDIKVYQLTQKATIDNAYWVSKDNIKEYALPAPLAKHLIC</sequence>
<keyword evidence="11" id="KW-0411">Iron-sulfur</keyword>
<dbReference type="InterPro" id="IPR003265">
    <property type="entry name" value="HhH-GPD_domain"/>
</dbReference>
<dbReference type="InterPro" id="IPR011257">
    <property type="entry name" value="DNA_glycosylase"/>
</dbReference>
<gene>
    <name evidence="16" type="primary">mutY</name>
    <name evidence="16" type="ORF">GCM10010995_16820</name>
</gene>
<dbReference type="InterPro" id="IPR005760">
    <property type="entry name" value="A/G_AdeGlyc_MutY"/>
</dbReference>
<dbReference type="Pfam" id="PF00633">
    <property type="entry name" value="HHH"/>
    <property type="match status" value="1"/>
</dbReference>
<evidence type="ECO:0000256" key="11">
    <source>
        <dbReference type="ARBA" id="ARBA00023014"/>
    </source>
</evidence>
<dbReference type="EMBL" id="BMJS01000018">
    <property type="protein sequence ID" value="GGG00124.1"/>
    <property type="molecule type" value="Genomic_DNA"/>
</dbReference>
<dbReference type="InterPro" id="IPR000445">
    <property type="entry name" value="HhH_motif"/>
</dbReference>
<keyword evidence="6" id="KW-0004">4Fe-4S</keyword>
<keyword evidence="10 14" id="KW-0408">Iron</keyword>
<name>A0A8J2Z575_9GAMM</name>
<reference evidence="16" key="2">
    <citation type="submission" date="2020-09" db="EMBL/GenBank/DDBJ databases">
        <authorList>
            <person name="Sun Q."/>
            <person name="Zhou Y."/>
        </authorList>
    </citation>
    <scope>NUCLEOTIDE SEQUENCE</scope>
    <source>
        <strain evidence="16">CGMCC 1.15758</strain>
    </source>
</reference>
<evidence type="ECO:0000256" key="6">
    <source>
        <dbReference type="ARBA" id="ARBA00022485"/>
    </source>
</evidence>
<dbReference type="GO" id="GO:0006298">
    <property type="term" value="P:mismatch repair"/>
    <property type="evidence" value="ECO:0007669"/>
    <property type="project" value="TreeGrafter"/>
</dbReference>
<evidence type="ECO:0000256" key="4">
    <source>
        <dbReference type="ARBA" id="ARBA00012045"/>
    </source>
</evidence>
<dbReference type="SMART" id="SM00478">
    <property type="entry name" value="ENDO3c"/>
    <property type="match status" value="1"/>
</dbReference>
<accession>A0A8J2Z575</accession>
<dbReference type="InterPro" id="IPR003651">
    <property type="entry name" value="Endonuclease3_FeS-loop_motif"/>
</dbReference>
<comment type="catalytic activity">
    <reaction evidence="1 14">
        <text>Hydrolyzes free adenine bases from 7,8-dihydro-8-oxoguanine:adenine mismatched double-stranded DNA, leaving an apurinic site.</text>
        <dbReference type="EC" id="3.2.2.31"/>
    </reaction>
</comment>
<comment type="similarity">
    <text evidence="3 14">Belongs to the Nth/MutY family.</text>
</comment>
<dbReference type="EC" id="3.2.2.31" evidence="4 14"/>
<dbReference type="OrthoDB" id="9802365at2"/>
<keyword evidence="17" id="KW-1185">Reference proteome</keyword>
<dbReference type="GO" id="GO:0051539">
    <property type="term" value="F:4 iron, 4 sulfur cluster binding"/>
    <property type="evidence" value="ECO:0007669"/>
    <property type="project" value="UniProtKB-UniRule"/>
</dbReference>
<evidence type="ECO:0000256" key="13">
    <source>
        <dbReference type="ARBA" id="ARBA00023295"/>
    </source>
</evidence>